<feature type="transmembrane region" description="Helical" evidence="1">
    <location>
        <begin position="124"/>
        <end position="146"/>
    </location>
</feature>
<evidence type="ECO:0000313" key="3">
    <source>
        <dbReference type="Proteomes" id="UP000095282"/>
    </source>
</evidence>
<dbReference type="Pfam" id="PF07735">
    <property type="entry name" value="FBA_2"/>
    <property type="match status" value="1"/>
</dbReference>
<dbReference type="InterPro" id="IPR012885">
    <property type="entry name" value="F-box_Sdz-33"/>
</dbReference>
<dbReference type="Proteomes" id="UP000095282">
    <property type="component" value="Unplaced"/>
</dbReference>
<keyword evidence="3" id="KW-1185">Reference proteome</keyword>
<dbReference type="PANTHER" id="PTHR21503:SF8">
    <property type="entry name" value="F-BOX ASSOCIATED DOMAIN-CONTAINING PROTEIN-RELATED"/>
    <property type="match status" value="1"/>
</dbReference>
<keyword evidence="1" id="KW-0812">Transmembrane</keyword>
<keyword evidence="1" id="KW-1133">Transmembrane helix</keyword>
<dbReference type="PANTHER" id="PTHR21503">
    <property type="entry name" value="F-BOX-CONTAINING HYPOTHETICAL PROTEIN C.ELEGANS"/>
    <property type="match status" value="1"/>
</dbReference>
<evidence type="ECO:0000256" key="1">
    <source>
        <dbReference type="SAM" id="Phobius"/>
    </source>
</evidence>
<dbReference type="AlphaFoldDB" id="A0A1I7UHM1"/>
<evidence type="ECO:0000313" key="4">
    <source>
        <dbReference type="WBParaSite" id="Csp11.Scaffold629.g9417.t1"/>
    </source>
</evidence>
<proteinExistence type="predicted"/>
<accession>A0A1I7UHM1</accession>
<name>A0A1I7UHM1_9PELO</name>
<reference evidence="4" key="1">
    <citation type="submission" date="2016-11" db="UniProtKB">
        <authorList>
            <consortium name="WormBaseParasite"/>
        </authorList>
    </citation>
    <scope>IDENTIFICATION</scope>
</reference>
<dbReference type="WBParaSite" id="Csp11.Scaffold629.g9417.t1">
    <property type="protein sequence ID" value="Csp11.Scaffold629.g9417.t1"/>
    <property type="gene ID" value="Csp11.Scaffold629.g9417"/>
</dbReference>
<feature type="domain" description="F-box" evidence="2">
    <location>
        <begin position="4"/>
        <end position="53"/>
    </location>
</feature>
<keyword evidence="1" id="KW-0472">Membrane</keyword>
<dbReference type="PROSITE" id="PS50181">
    <property type="entry name" value="FBOX"/>
    <property type="match status" value="1"/>
</dbReference>
<evidence type="ECO:0000259" key="2">
    <source>
        <dbReference type="PROSITE" id="PS50181"/>
    </source>
</evidence>
<dbReference type="InterPro" id="IPR001810">
    <property type="entry name" value="F-box_dom"/>
</dbReference>
<sequence length="350" mass="41176">MESPFQLLRLPQLAIAEVLNLLNIEEQIIFSLSSQRAETLFKFLRNKQLKPKLVIEQDYSSCWIGKYVNQNRRLSEILIHVCSTRERPRGKVEKVKMGNDLVDLWIDSKNEQFFVRTHWRHLEMGIFVVFDYICNLFGVGIFVLAVSREHRKMIQMSAGTPIEILDLHDIHGEIDEYDLNYILSEAKSKYLVICVPPKSFQLKGHHKNHFDSLIVDHACWVTIDYLMSLDCIEIRIRERWFLNEELNRFLMHWINGGSPRLKCFVADIRDFKEELALKDINVQETEEQTRIYKSLSKDLEFENLEIRRNDGVIASIKYSGETFSIAVWPDCDDTLHRSNVVEAMKKLIRV</sequence>
<protein>
    <submittedName>
        <fullName evidence="4">F-box domain-containing protein</fullName>
    </submittedName>
</protein>
<organism evidence="3 4">
    <name type="scientific">Caenorhabditis tropicalis</name>
    <dbReference type="NCBI Taxonomy" id="1561998"/>
    <lineage>
        <taxon>Eukaryota</taxon>
        <taxon>Metazoa</taxon>
        <taxon>Ecdysozoa</taxon>
        <taxon>Nematoda</taxon>
        <taxon>Chromadorea</taxon>
        <taxon>Rhabditida</taxon>
        <taxon>Rhabditina</taxon>
        <taxon>Rhabditomorpha</taxon>
        <taxon>Rhabditoidea</taxon>
        <taxon>Rhabditidae</taxon>
        <taxon>Peloderinae</taxon>
        <taxon>Caenorhabditis</taxon>
    </lineage>
</organism>